<organism evidence="2 3">
    <name type="scientific">Fictibacillus arsenicus</name>
    <dbReference type="NCBI Taxonomy" id="255247"/>
    <lineage>
        <taxon>Bacteria</taxon>
        <taxon>Bacillati</taxon>
        <taxon>Bacillota</taxon>
        <taxon>Bacilli</taxon>
        <taxon>Bacillales</taxon>
        <taxon>Fictibacillaceae</taxon>
        <taxon>Fictibacillus</taxon>
    </lineage>
</organism>
<feature type="transmembrane region" description="Helical" evidence="1">
    <location>
        <begin position="6"/>
        <end position="27"/>
    </location>
</feature>
<sequence length="141" mass="17215">MLDHFLLNVLLLLAIYSLFIYIFNKVMRKWLKVEKKKFFSYNHVNHKHKKIDWMIRITFLLLLIISTTINIMRMQKGLEKLWFLETYVILFLFIIVTEMARAIMERKYAEDRNDYKFTIVQLVFISILLFLTYTTNFFGLV</sequence>
<dbReference type="AlphaFoldDB" id="A0A1V3G809"/>
<keyword evidence="1" id="KW-1133">Transmembrane helix</keyword>
<dbReference type="InterPro" id="IPR025441">
    <property type="entry name" value="DUF4181"/>
</dbReference>
<accession>A0A1V3G809</accession>
<proteinExistence type="predicted"/>
<evidence type="ECO:0000313" key="3">
    <source>
        <dbReference type="Proteomes" id="UP000188597"/>
    </source>
</evidence>
<name>A0A1V3G809_9BACL</name>
<evidence type="ECO:0000313" key="2">
    <source>
        <dbReference type="EMBL" id="OOE12515.1"/>
    </source>
</evidence>
<dbReference type="Proteomes" id="UP000188597">
    <property type="component" value="Unassembled WGS sequence"/>
</dbReference>
<gene>
    <name evidence="2" type="ORF">UN64_10555</name>
</gene>
<protein>
    <recommendedName>
        <fullName evidence="4">DUF4181 domain-containing protein</fullName>
    </recommendedName>
</protein>
<keyword evidence="1" id="KW-0472">Membrane</keyword>
<keyword evidence="1" id="KW-0812">Transmembrane</keyword>
<dbReference type="Pfam" id="PF13789">
    <property type="entry name" value="DUF4181"/>
    <property type="match status" value="1"/>
</dbReference>
<evidence type="ECO:0000256" key="1">
    <source>
        <dbReference type="SAM" id="Phobius"/>
    </source>
</evidence>
<comment type="caution">
    <text evidence="2">The sequence shown here is derived from an EMBL/GenBank/DDBJ whole genome shotgun (WGS) entry which is preliminary data.</text>
</comment>
<feature type="transmembrane region" description="Helical" evidence="1">
    <location>
        <begin position="115"/>
        <end position="133"/>
    </location>
</feature>
<reference evidence="2 3" key="1">
    <citation type="submission" date="2016-11" db="EMBL/GenBank/DDBJ databases">
        <authorList>
            <person name="Jaros S."/>
            <person name="Januszkiewicz K."/>
            <person name="Wedrychowicz H."/>
        </authorList>
    </citation>
    <scope>NUCLEOTIDE SEQUENCE [LARGE SCALE GENOMIC DNA]</scope>
    <source>
        <strain evidence="2 3">Con a/3</strain>
    </source>
</reference>
<feature type="transmembrane region" description="Helical" evidence="1">
    <location>
        <begin position="53"/>
        <end position="72"/>
    </location>
</feature>
<feature type="transmembrane region" description="Helical" evidence="1">
    <location>
        <begin position="84"/>
        <end position="103"/>
    </location>
</feature>
<dbReference type="EMBL" id="MQMF01000002">
    <property type="protein sequence ID" value="OOE12515.1"/>
    <property type="molecule type" value="Genomic_DNA"/>
</dbReference>
<evidence type="ECO:0008006" key="4">
    <source>
        <dbReference type="Google" id="ProtNLM"/>
    </source>
</evidence>